<evidence type="ECO:0000256" key="13">
    <source>
        <dbReference type="ARBA" id="ARBA00048610"/>
    </source>
</evidence>
<evidence type="ECO:0000256" key="9">
    <source>
        <dbReference type="ARBA" id="ARBA00023136"/>
    </source>
</evidence>
<dbReference type="InterPro" id="IPR050388">
    <property type="entry name" value="ABC_Ni/Peptide_Import"/>
</dbReference>
<dbReference type="STRING" id="1125699.HMPREF9194_01096"/>
<dbReference type="RefSeq" id="WP_016525385.1">
    <property type="nucleotide sequence ID" value="NZ_KE332518.1"/>
</dbReference>
<dbReference type="EMBL" id="ATFF01000006">
    <property type="protein sequence ID" value="EPF30774.1"/>
    <property type="molecule type" value="Genomic_DNA"/>
</dbReference>
<organism evidence="15 16">
    <name type="scientific">Treponema maltophilum ATCC 51939</name>
    <dbReference type="NCBI Taxonomy" id="1125699"/>
    <lineage>
        <taxon>Bacteria</taxon>
        <taxon>Pseudomonadati</taxon>
        <taxon>Spirochaetota</taxon>
        <taxon>Spirochaetia</taxon>
        <taxon>Spirochaetales</taxon>
        <taxon>Treponemataceae</taxon>
        <taxon>Treponema</taxon>
    </lineage>
</organism>
<dbReference type="GO" id="GO:0005886">
    <property type="term" value="C:plasma membrane"/>
    <property type="evidence" value="ECO:0007669"/>
    <property type="project" value="UniProtKB-SubCell"/>
</dbReference>
<keyword evidence="9" id="KW-0472">Membrane</keyword>
<evidence type="ECO:0000313" key="15">
    <source>
        <dbReference type="EMBL" id="EPF30774.1"/>
    </source>
</evidence>
<dbReference type="AlphaFoldDB" id="S3L1V8"/>
<evidence type="ECO:0000256" key="3">
    <source>
        <dbReference type="ARBA" id="ARBA00022448"/>
    </source>
</evidence>
<feature type="domain" description="ABC transporter" evidence="14">
    <location>
        <begin position="4"/>
        <end position="241"/>
    </location>
</feature>
<evidence type="ECO:0000256" key="1">
    <source>
        <dbReference type="ARBA" id="ARBA00004417"/>
    </source>
</evidence>
<dbReference type="SUPFAM" id="SSF52540">
    <property type="entry name" value="P-loop containing nucleoside triphosphate hydrolases"/>
    <property type="match status" value="1"/>
</dbReference>
<evidence type="ECO:0000313" key="16">
    <source>
        <dbReference type="Proteomes" id="UP000014541"/>
    </source>
</evidence>
<dbReference type="eggNOG" id="COG0444">
    <property type="taxonomic scope" value="Bacteria"/>
</dbReference>
<proteinExistence type="inferred from homology"/>
<dbReference type="GO" id="GO:0015413">
    <property type="term" value="F:ABC-type nickel transporter activity"/>
    <property type="evidence" value="ECO:0007669"/>
    <property type="project" value="UniProtKB-EC"/>
</dbReference>
<evidence type="ECO:0000256" key="2">
    <source>
        <dbReference type="ARBA" id="ARBA00005417"/>
    </source>
</evidence>
<dbReference type="SMART" id="SM00382">
    <property type="entry name" value="AAA"/>
    <property type="match status" value="1"/>
</dbReference>
<dbReference type="Pfam" id="PF00005">
    <property type="entry name" value="ABC_tran"/>
    <property type="match status" value="1"/>
</dbReference>
<keyword evidence="7" id="KW-1278">Translocase</keyword>
<reference evidence="15 16" key="1">
    <citation type="submission" date="2013-04" db="EMBL/GenBank/DDBJ databases">
        <title>The Genome Sequence of Treponema maltophilum ATCC 51939.</title>
        <authorList>
            <consortium name="The Broad Institute Genomics Platform"/>
            <person name="Earl A."/>
            <person name="Ward D."/>
            <person name="Feldgarden M."/>
            <person name="Gevers D."/>
            <person name="Leonetti C."/>
            <person name="Blanton J.M."/>
            <person name="Dewhirst F.E."/>
            <person name="Izard J."/>
            <person name="Walker B."/>
            <person name="Young S."/>
            <person name="Zeng Q."/>
            <person name="Gargeya S."/>
            <person name="Fitzgerald M."/>
            <person name="Haas B."/>
            <person name="Abouelleil A."/>
            <person name="Allen A.W."/>
            <person name="Alvarado L."/>
            <person name="Arachchi H.M."/>
            <person name="Berlin A.M."/>
            <person name="Chapman S.B."/>
            <person name="Gainer-Dewar J."/>
            <person name="Goldberg J."/>
            <person name="Griggs A."/>
            <person name="Gujja S."/>
            <person name="Hansen M."/>
            <person name="Howarth C."/>
            <person name="Imamovic A."/>
            <person name="Ireland A."/>
            <person name="Larimer J."/>
            <person name="McCowan C."/>
            <person name="Murphy C."/>
            <person name="Pearson M."/>
            <person name="Poon T.W."/>
            <person name="Priest M."/>
            <person name="Roberts A."/>
            <person name="Saif S."/>
            <person name="Shea T."/>
            <person name="Sisk P."/>
            <person name="Sykes S."/>
            <person name="Wortman J."/>
            <person name="Nusbaum C."/>
            <person name="Birren B."/>
        </authorList>
    </citation>
    <scope>NUCLEOTIDE SEQUENCE [LARGE SCALE GENOMIC DNA]</scope>
    <source>
        <strain evidence="15 16">ATCC 51939</strain>
    </source>
</reference>
<evidence type="ECO:0000256" key="11">
    <source>
        <dbReference type="ARBA" id="ARBA00039098"/>
    </source>
</evidence>
<keyword evidence="8" id="KW-0406">Ion transport</keyword>
<dbReference type="PROSITE" id="PS50893">
    <property type="entry name" value="ABC_TRANSPORTER_2"/>
    <property type="match status" value="1"/>
</dbReference>
<evidence type="ECO:0000256" key="12">
    <source>
        <dbReference type="ARBA" id="ARBA00044143"/>
    </source>
</evidence>
<name>S3L1V8_TREMA</name>
<keyword evidence="6" id="KW-0067">ATP-binding</keyword>
<dbReference type="PANTHER" id="PTHR43297:SF13">
    <property type="entry name" value="NICKEL ABC TRANSPORTER, ATP-BINDING PROTEIN"/>
    <property type="match status" value="1"/>
</dbReference>
<comment type="subcellular location">
    <subcellularLocation>
        <location evidence="1">Cell inner membrane</location>
        <topology evidence="1">Peripheral membrane protein</topology>
    </subcellularLocation>
</comment>
<dbReference type="PANTHER" id="PTHR43297">
    <property type="entry name" value="OLIGOPEPTIDE TRANSPORT ATP-BINDING PROTEIN APPD"/>
    <property type="match status" value="1"/>
</dbReference>
<dbReference type="PATRIC" id="fig|1125699.3.peg.1118"/>
<keyword evidence="16" id="KW-1185">Reference proteome</keyword>
<dbReference type="HOGENOM" id="CLU_000604_1_23_12"/>
<sequence length="276" mass="31211">MSILKVEHLKVQFQMYIGRLSQIQQQTIHDVSIELEKGEIHAVIGESGGGKSLLAHAILGILPINAETEGKIYYKGNLLESKNMVDFCRAHIGFIPQSISFLDPLKKTRYYMQEGKKKSEYAKKYGLFGLNEEDLQKYTFQLSGGMARRVLVYSGIMNDKEIIIADEPTPGLNNALAKEILNVLRDMANDGKSVLLITHDIDVVMDVADRISVFYGGRILETVSVERFKSGQLEHPYTRAIYESLPQNGFKNIEFDEIKKECEQMGLPFERSVILC</sequence>
<keyword evidence="4" id="KW-1003">Cell membrane</keyword>
<evidence type="ECO:0000256" key="6">
    <source>
        <dbReference type="ARBA" id="ARBA00022840"/>
    </source>
</evidence>
<comment type="subunit">
    <text evidence="10">The complex is composed of two ATP-binding proteins (NikD and NikE), two transmembrane proteins (NikB and NikC) and a solute-binding protein (NikA).</text>
</comment>
<dbReference type="InterPro" id="IPR027417">
    <property type="entry name" value="P-loop_NTPase"/>
</dbReference>
<dbReference type="EC" id="7.2.2.11" evidence="11"/>
<comment type="caution">
    <text evidence="15">The sequence shown here is derived from an EMBL/GenBank/DDBJ whole genome shotgun (WGS) entry which is preliminary data.</text>
</comment>
<evidence type="ECO:0000256" key="7">
    <source>
        <dbReference type="ARBA" id="ARBA00022967"/>
    </source>
</evidence>
<evidence type="ECO:0000256" key="5">
    <source>
        <dbReference type="ARBA" id="ARBA00022741"/>
    </source>
</evidence>
<keyword evidence="3" id="KW-0813">Transport</keyword>
<dbReference type="InterPro" id="IPR003593">
    <property type="entry name" value="AAA+_ATPase"/>
</dbReference>
<dbReference type="Gene3D" id="3.40.50.300">
    <property type="entry name" value="P-loop containing nucleotide triphosphate hydrolases"/>
    <property type="match status" value="1"/>
</dbReference>
<keyword evidence="5" id="KW-0547">Nucleotide-binding</keyword>
<gene>
    <name evidence="15" type="ORF">HMPREF9194_01096</name>
</gene>
<dbReference type="Proteomes" id="UP000014541">
    <property type="component" value="Unassembled WGS sequence"/>
</dbReference>
<evidence type="ECO:0000256" key="8">
    <source>
        <dbReference type="ARBA" id="ARBA00023065"/>
    </source>
</evidence>
<dbReference type="InterPro" id="IPR003439">
    <property type="entry name" value="ABC_transporter-like_ATP-bd"/>
</dbReference>
<evidence type="ECO:0000256" key="10">
    <source>
        <dbReference type="ARBA" id="ARBA00038669"/>
    </source>
</evidence>
<evidence type="ECO:0000259" key="14">
    <source>
        <dbReference type="PROSITE" id="PS50893"/>
    </source>
</evidence>
<evidence type="ECO:0000256" key="4">
    <source>
        <dbReference type="ARBA" id="ARBA00022475"/>
    </source>
</evidence>
<accession>S3L1V8</accession>
<dbReference type="GO" id="GO:0005524">
    <property type="term" value="F:ATP binding"/>
    <property type="evidence" value="ECO:0007669"/>
    <property type="project" value="UniProtKB-KW"/>
</dbReference>
<comment type="similarity">
    <text evidence="2">Belongs to the ABC transporter superfamily.</text>
</comment>
<dbReference type="OrthoDB" id="359852at2"/>
<comment type="catalytic activity">
    <reaction evidence="13">
        <text>Ni(2+)(out) + ATP + H2O = Ni(2+)(in) + ADP + phosphate + H(+)</text>
        <dbReference type="Rhea" id="RHEA:15557"/>
        <dbReference type="ChEBI" id="CHEBI:15377"/>
        <dbReference type="ChEBI" id="CHEBI:15378"/>
        <dbReference type="ChEBI" id="CHEBI:30616"/>
        <dbReference type="ChEBI" id="CHEBI:43474"/>
        <dbReference type="ChEBI" id="CHEBI:49786"/>
        <dbReference type="ChEBI" id="CHEBI:456216"/>
        <dbReference type="EC" id="7.2.2.11"/>
    </reaction>
    <physiologicalReaction direction="left-to-right" evidence="13">
        <dbReference type="Rhea" id="RHEA:15558"/>
    </physiologicalReaction>
</comment>
<protein>
    <recommendedName>
        <fullName evidence="12">Nickel import system ATP-binding protein NikD</fullName>
        <ecNumber evidence="11">7.2.2.11</ecNumber>
    </recommendedName>
</protein>
<dbReference type="GO" id="GO:0016887">
    <property type="term" value="F:ATP hydrolysis activity"/>
    <property type="evidence" value="ECO:0007669"/>
    <property type="project" value="InterPro"/>
</dbReference>